<feature type="transmembrane region" description="Helical" evidence="1">
    <location>
        <begin position="178"/>
        <end position="203"/>
    </location>
</feature>
<dbReference type="EMBL" id="CP011102">
    <property type="protein sequence ID" value="AQY50578.1"/>
    <property type="molecule type" value="Genomic_DNA"/>
</dbReference>
<feature type="transmembrane region" description="Helical" evidence="1">
    <location>
        <begin position="42"/>
        <end position="60"/>
    </location>
</feature>
<protein>
    <submittedName>
        <fullName evidence="2">Uncharacterized protein</fullName>
    </submittedName>
</protein>
<feature type="transmembrane region" description="Helical" evidence="1">
    <location>
        <begin position="135"/>
        <end position="158"/>
    </location>
</feature>
<keyword evidence="1" id="KW-1133">Transmembrane helix</keyword>
<feature type="transmembrane region" description="Helical" evidence="1">
    <location>
        <begin position="72"/>
        <end position="91"/>
    </location>
</feature>
<evidence type="ECO:0000313" key="2">
    <source>
        <dbReference type="EMBL" id="AQY50578.1"/>
    </source>
</evidence>
<feature type="transmembrane region" description="Helical" evidence="1">
    <location>
        <begin position="103"/>
        <end position="123"/>
    </location>
</feature>
<feature type="transmembrane region" description="Helical" evidence="1">
    <location>
        <begin position="12"/>
        <end position="30"/>
    </location>
</feature>
<feature type="transmembrane region" description="Helical" evidence="1">
    <location>
        <begin position="240"/>
        <end position="263"/>
    </location>
</feature>
<sequence length="274" mass="30739">MRKYYTHQIGIALMLVFGVITGLGAVRRLMYMLMLDQERSSVYWIVELGMAILMIVTAILSYSGRRLKGTEVVVSLLFVTYFTYFMIRSVIGMEETATIQNTNILSLLAGLAMFSAFILFYTTEPGLVKAKSENRMVTVSGFVMVLLGAGLGLVLAVVRYQAYAEMKDWQGVDYQKHVFYPAMIALGEYLFVVVAFIFIAFLLFQKWQPLLAYVGIGIAMRELLFGWLQMSSMQSSGAELTMLGILPLFVGVTGFIGFLLFLGGARRSEQEERT</sequence>
<keyword evidence="3" id="KW-1185">Reference proteome</keyword>
<dbReference type="AlphaFoldDB" id="A0A1S7FSZ2"/>
<reference evidence="3" key="1">
    <citation type="submission" date="2015-03" db="EMBL/GenBank/DDBJ databases">
        <authorList>
            <person name="Ferrari E."/>
            <person name="Walter M.C."/>
            <person name="Huptas C."/>
            <person name="Scherer S."/>
            <person name="Mueller-Herbst S."/>
        </authorList>
    </citation>
    <scope>NUCLEOTIDE SEQUENCE [LARGE SCALE GENOMIC DNA]</scope>
    <source>
        <strain evidence="3">LWP01</strain>
    </source>
</reference>
<evidence type="ECO:0000313" key="3">
    <source>
        <dbReference type="Proteomes" id="UP000223060"/>
    </source>
</evidence>
<gene>
    <name evidence="2" type="ORF">UE46_05720</name>
</gene>
<keyword evidence="1" id="KW-0812">Transmembrane</keyword>
<keyword evidence="1" id="KW-0472">Membrane</keyword>
<dbReference type="KEGG" id="lwi:UE46_05720"/>
<dbReference type="RefSeq" id="WP_036061098.1">
    <property type="nucleotide sequence ID" value="NZ_CP011102.1"/>
</dbReference>
<dbReference type="Proteomes" id="UP000223060">
    <property type="component" value="Chromosome"/>
</dbReference>
<proteinExistence type="predicted"/>
<evidence type="ECO:0000256" key="1">
    <source>
        <dbReference type="SAM" id="Phobius"/>
    </source>
</evidence>
<accession>A0A1S7FSZ2</accession>
<organism evidence="2 3">
    <name type="scientific">Listeria weihenstephanensis</name>
    <dbReference type="NCBI Taxonomy" id="1006155"/>
    <lineage>
        <taxon>Bacteria</taxon>
        <taxon>Bacillati</taxon>
        <taxon>Bacillota</taxon>
        <taxon>Bacilli</taxon>
        <taxon>Bacillales</taxon>
        <taxon>Listeriaceae</taxon>
        <taxon>Listeria</taxon>
    </lineage>
</organism>
<name>A0A1S7FSZ2_9LIST</name>